<keyword evidence="4 5" id="KW-0472">Membrane</keyword>
<evidence type="ECO:0000313" key="9">
    <source>
        <dbReference type="Proteomes" id="UP000314983"/>
    </source>
</evidence>
<feature type="transmembrane region" description="Helical" evidence="6">
    <location>
        <begin position="124"/>
        <end position="145"/>
    </location>
</feature>
<dbReference type="PANTHER" id="PTHR22776">
    <property type="entry name" value="MARVEL-CONTAINING POTENTIAL LIPID RAFT-ASSOCIATED PROTEIN"/>
    <property type="match status" value="1"/>
</dbReference>
<dbReference type="InterPro" id="IPR050578">
    <property type="entry name" value="MARVEL-CKLF_proteins"/>
</dbReference>
<feature type="transmembrane region" description="Helical" evidence="6">
    <location>
        <begin position="94"/>
        <end position="118"/>
    </location>
</feature>
<proteinExistence type="predicted"/>
<dbReference type="Ensembl" id="ENSEEET00000054148.1">
    <property type="protein sequence ID" value="ENSEEEP00000057895.1"/>
    <property type="gene ID" value="ENSEEEG00000006836.2"/>
</dbReference>
<sequence length="157" mass="17612">MASDGRHLGHLPSGLTICCSIPDMLFLPELVFGGLVWILVACTYIVPYNPQAYVMAVSVFCFVCTFLWMMVFMCGSHNNRNSWATAVITCSYDVFYHFLASVLYLSASVPLAMVTLAFNSSLTLIYQLNISAVVFSYLTTLLYVIHTIFSAIRWKTF</sequence>
<gene>
    <name evidence="8" type="primary">MAL</name>
</gene>
<keyword evidence="2 5" id="KW-0812">Transmembrane</keyword>
<comment type="subcellular location">
    <subcellularLocation>
        <location evidence="1">Membrane</location>
        <topology evidence="1">Multi-pass membrane protein</topology>
    </subcellularLocation>
</comment>
<evidence type="ECO:0000256" key="4">
    <source>
        <dbReference type="ARBA" id="ARBA00023136"/>
    </source>
</evidence>
<feature type="transmembrane region" description="Helical" evidence="6">
    <location>
        <begin position="25"/>
        <end position="46"/>
    </location>
</feature>
<keyword evidence="3 6" id="KW-1133">Transmembrane helix</keyword>
<evidence type="ECO:0000256" key="6">
    <source>
        <dbReference type="SAM" id="Phobius"/>
    </source>
</evidence>
<feature type="transmembrane region" description="Helical" evidence="6">
    <location>
        <begin position="52"/>
        <end position="73"/>
    </location>
</feature>
<dbReference type="InterPro" id="IPR008253">
    <property type="entry name" value="Marvel"/>
</dbReference>
<dbReference type="GO" id="GO:0019911">
    <property type="term" value="F:structural constituent of myelin sheath"/>
    <property type="evidence" value="ECO:0007669"/>
    <property type="project" value="TreeGrafter"/>
</dbReference>
<dbReference type="PROSITE" id="PS51225">
    <property type="entry name" value="MARVEL"/>
    <property type="match status" value="1"/>
</dbReference>
<dbReference type="InterPro" id="IPR013295">
    <property type="entry name" value="MAL"/>
</dbReference>
<dbReference type="GO" id="GO:0042552">
    <property type="term" value="P:myelination"/>
    <property type="evidence" value="ECO:0007669"/>
    <property type="project" value="TreeGrafter"/>
</dbReference>
<evidence type="ECO:0000256" key="2">
    <source>
        <dbReference type="ARBA" id="ARBA00022692"/>
    </source>
</evidence>
<dbReference type="GeneTree" id="ENSGT00940000154987"/>
<protein>
    <recommendedName>
        <fullName evidence="7">MARVEL domain-containing protein</fullName>
    </recommendedName>
</protein>
<dbReference type="GO" id="GO:0016020">
    <property type="term" value="C:membrane"/>
    <property type="evidence" value="ECO:0007669"/>
    <property type="project" value="UniProtKB-SubCell"/>
</dbReference>
<dbReference type="Pfam" id="PF01284">
    <property type="entry name" value="MARVEL"/>
    <property type="match status" value="1"/>
</dbReference>
<accession>A0AAY5ELR2</accession>
<evidence type="ECO:0000256" key="1">
    <source>
        <dbReference type="ARBA" id="ARBA00004141"/>
    </source>
</evidence>
<reference evidence="8" key="2">
    <citation type="submission" date="2025-08" db="UniProtKB">
        <authorList>
            <consortium name="Ensembl"/>
        </authorList>
    </citation>
    <scope>IDENTIFICATION</scope>
</reference>
<organism evidence="8 9">
    <name type="scientific">Electrophorus electricus</name>
    <name type="common">Electric eel</name>
    <name type="synonym">Gymnotus electricus</name>
    <dbReference type="NCBI Taxonomy" id="8005"/>
    <lineage>
        <taxon>Eukaryota</taxon>
        <taxon>Metazoa</taxon>
        <taxon>Chordata</taxon>
        <taxon>Craniata</taxon>
        <taxon>Vertebrata</taxon>
        <taxon>Euteleostomi</taxon>
        <taxon>Actinopterygii</taxon>
        <taxon>Neopterygii</taxon>
        <taxon>Teleostei</taxon>
        <taxon>Ostariophysi</taxon>
        <taxon>Gymnotiformes</taxon>
        <taxon>Gymnotoidei</taxon>
        <taxon>Gymnotidae</taxon>
        <taxon>Electrophorus</taxon>
    </lineage>
</organism>
<evidence type="ECO:0000256" key="5">
    <source>
        <dbReference type="PROSITE-ProRule" id="PRU00581"/>
    </source>
</evidence>
<evidence type="ECO:0000259" key="7">
    <source>
        <dbReference type="PROSITE" id="PS51225"/>
    </source>
</evidence>
<evidence type="ECO:0000313" key="8">
    <source>
        <dbReference type="Ensembl" id="ENSEEEP00000057895.1"/>
    </source>
</evidence>
<dbReference type="PRINTS" id="PR01884">
    <property type="entry name" value="MALPROTEIN"/>
</dbReference>
<reference evidence="8 9" key="1">
    <citation type="submission" date="2020-05" db="EMBL/GenBank/DDBJ databases">
        <title>Electrophorus electricus (electric eel) genome, fEleEle1, primary haplotype.</title>
        <authorList>
            <person name="Myers G."/>
            <person name="Meyer A."/>
            <person name="Fedrigo O."/>
            <person name="Formenti G."/>
            <person name="Rhie A."/>
            <person name="Tracey A."/>
            <person name="Sims Y."/>
            <person name="Jarvis E.D."/>
        </authorList>
    </citation>
    <scope>NUCLEOTIDE SEQUENCE [LARGE SCALE GENOMIC DNA]</scope>
</reference>
<evidence type="ECO:0000256" key="3">
    <source>
        <dbReference type="ARBA" id="ARBA00022989"/>
    </source>
</evidence>
<name>A0AAY5ELR2_ELEEL</name>
<dbReference type="AlphaFoldDB" id="A0AAY5ELR2"/>
<dbReference type="Proteomes" id="UP000314983">
    <property type="component" value="Chromosome 21"/>
</dbReference>
<reference evidence="8" key="3">
    <citation type="submission" date="2025-09" db="UniProtKB">
        <authorList>
            <consortium name="Ensembl"/>
        </authorList>
    </citation>
    <scope>IDENTIFICATION</scope>
</reference>
<keyword evidence="9" id="KW-1185">Reference proteome</keyword>
<dbReference type="PANTHER" id="PTHR22776:SF94">
    <property type="entry name" value="MAL, T CELL DIFFERENTIATION PROTEIN A"/>
    <property type="match status" value="1"/>
</dbReference>
<feature type="domain" description="MARVEL" evidence="7">
    <location>
        <begin position="17"/>
        <end position="155"/>
    </location>
</feature>